<accession>A0ABN4DBX1</accession>
<evidence type="ECO:0000313" key="4">
    <source>
        <dbReference type="Proteomes" id="UP000028504"/>
    </source>
</evidence>
<sequence length="192" mass="19680">MNTSRMTRRILAAAAAGALGLGLVACSQNTQTTEGTPDATVTSSAVATQEQATETEPSAEASTDAAESADTAEVTLAGGETETVPGDLATAIGNFEGEFGKATEVKEDNGAWIAEFENGDHVVYSEETGAVPLVGKIGETWFAEGGANSAVGLPTAPEKVASEAHGWTQSFQHGQISWLGENGTFSADIQTR</sequence>
<proteinExistence type="predicted"/>
<protein>
    <recommendedName>
        <fullName evidence="5">LGFP repeat-containing protein</fullName>
    </recommendedName>
</protein>
<keyword evidence="4" id="KW-1185">Reference proteome</keyword>
<reference evidence="3 4" key="1">
    <citation type="submission" date="2014-07" db="EMBL/GenBank/DDBJ databases">
        <title>Complete genome sequence of Corynebacterium atypicum DSM 44849: identifiction of the mycolic acid biosynthesis genes.</title>
        <authorList>
            <person name="Tippelt A."/>
            <person name="Mollmann S."/>
            <person name="Albersmeier A."/>
            <person name="Jaenicke S."/>
            <person name="Ruckert C."/>
            <person name="Tauch A."/>
        </authorList>
    </citation>
    <scope>NUCLEOTIDE SEQUENCE [LARGE SCALE GENOMIC DNA]</scope>
    <source>
        <strain evidence="3 4">R2070</strain>
    </source>
</reference>
<dbReference type="InterPro" id="IPR013207">
    <property type="entry name" value="LGFP"/>
</dbReference>
<dbReference type="PROSITE" id="PS51257">
    <property type="entry name" value="PROKAR_LIPOPROTEIN"/>
    <property type="match status" value="1"/>
</dbReference>
<gene>
    <name evidence="3" type="ORF">CATYP_03690</name>
</gene>
<evidence type="ECO:0000313" key="3">
    <source>
        <dbReference type="EMBL" id="AIG63909.1"/>
    </source>
</evidence>
<keyword evidence="2" id="KW-0732">Signal</keyword>
<evidence type="ECO:0008006" key="5">
    <source>
        <dbReference type="Google" id="ProtNLM"/>
    </source>
</evidence>
<feature type="signal peptide" evidence="2">
    <location>
        <begin position="1"/>
        <end position="27"/>
    </location>
</feature>
<feature type="region of interest" description="Disordered" evidence="1">
    <location>
        <begin position="49"/>
        <end position="69"/>
    </location>
</feature>
<evidence type="ECO:0000256" key="1">
    <source>
        <dbReference type="SAM" id="MobiDB-lite"/>
    </source>
</evidence>
<feature type="chain" id="PRO_5046769646" description="LGFP repeat-containing protein" evidence="2">
    <location>
        <begin position="28"/>
        <end position="192"/>
    </location>
</feature>
<dbReference type="RefSeq" id="WP_038604942.1">
    <property type="nucleotide sequence ID" value="NZ_CP008944.1"/>
</dbReference>
<dbReference type="Proteomes" id="UP000028504">
    <property type="component" value="Chromosome"/>
</dbReference>
<organism evidence="3 4">
    <name type="scientific">Corynebacterium atypicum</name>
    <dbReference type="NCBI Taxonomy" id="191610"/>
    <lineage>
        <taxon>Bacteria</taxon>
        <taxon>Bacillati</taxon>
        <taxon>Actinomycetota</taxon>
        <taxon>Actinomycetes</taxon>
        <taxon>Mycobacteriales</taxon>
        <taxon>Corynebacteriaceae</taxon>
        <taxon>Corynebacterium</taxon>
    </lineage>
</organism>
<dbReference type="Pfam" id="PF08310">
    <property type="entry name" value="LGFP"/>
    <property type="match status" value="1"/>
</dbReference>
<dbReference type="EMBL" id="CP008944">
    <property type="protein sequence ID" value="AIG63909.1"/>
    <property type="molecule type" value="Genomic_DNA"/>
</dbReference>
<evidence type="ECO:0000256" key="2">
    <source>
        <dbReference type="SAM" id="SignalP"/>
    </source>
</evidence>
<name>A0ABN4DBX1_9CORY</name>